<evidence type="ECO:0000313" key="3">
    <source>
        <dbReference type="Proteomes" id="UP000271587"/>
    </source>
</evidence>
<protein>
    <submittedName>
        <fullName evidence="2">DNA utilization protein GntX</fullName>
    </submittedName>
</protein>
<dbReference type="SUPFAM" id="SSF53271">
    <property type="entry name" value="PRTase-like"/>
    <property type="match status" value="1"/>
</dbReference>
<proteinExistence type="inferred from homology"/>
<dbReference type="AlphaFoldDB" id="A0A3G6IYU5"/>
<dbReference type="Proteomes" id="UP000271587">
    <property type="component" value="Chromosome"/>
</dbReference>
<comment type="similarity">
    <text evidence="1">Belongs to the ComF/GntX family.</text>
</comment>
<organism evidence="2 3">
    <name type="scientific">Corynebacterium gerontici</name>
    <dbReference type="NCBI Taxonomy" id="2079234"/>
    <lineage>
        <taxon>Bacteria</taxon>
        <taxon>Bacillati</taxon>
        <taxon>Actinomycetota</taxon>
        <taxon>Actinomycetes</taxon>
        <taxon>Mycobacteriales</taxon>
        <taxon>Corynebacteriaceae</taxon>
        <taxon>Corynebacterium</taxon>
    </lineage>
</organism>
<name>A0A3G6IYU5_9CORY</name>
<reference evidence="2 3" key="1">
    <citation type="submission" date="2018-11" db="EMBL/GenBank/DDBJ databases">
        <authorList>
            <person name="Kleinhagauer T."/>
            <person name="Glaeser S.P."/>
            <person name="Spergser J."/>
            <person name="Ruckert C."/>
            <person name="Kaempfer P."/>
            <person name="Busse H.-J."/>
        </authorList>
    </citation>
    <scope>NUCLEOTIDE SEQUENCE [LARGE SCALE GENOMIC DNA]</scope>
    <source>
        <strain evidence="2 3">W8</strain>
    </source>
</reference>
<dbReference type="CDD" id="cd06223">
    <property type="entry name" value="PRTases_typeI"/>
    <property type="match status" value="1"/>
</dbReference>
<evidence type="ECO:0000256" key="1">
    <source>
        <dbReference type="ARBA" id="ARBA00008007"/>
    </source>
</evidence>
<dbReference type="InterPro" id="IPR000836">
    <property type="entry name" value="PRTase_dom"/>
</dbReference>
<evidence type="ECO:0000313" key="2">
    <source>
        <dbReference type="EMBL" id="AZA10872.1"/>
    </source>
</evidence>
<dbReference type="PANTHER" id="PTHR47505:SF1">
    <property type="entry name" value="DNA UTILIZATION PROTEIN YHGH"/>
    <property type="match status" value="1"/>
</dbReference>
<dbReference type="KEGG" id="cgk:CGERO_02740"/>
<accession>A0A3G6IYU5</accession>
<dbReference type="PANTHER" id="PTHR47505">
    <property type="entry name" value="DNA UTILIZATION PROTEIN YHGH"/>
    <property type="match status" value="1"/>
</dbReference>
<dbReference type="EMBL" id="CP033897">
    <property type="protein sequence ID" value="AZA10872.1"/>
    <property type="molecule type" value="Genomic_DNA"/>
</dbReference>
<gene>
    <name evidence="2" type="ORF">CGERO_02740</name>
</gene>
<dbReference type="InterPro" id="IPR051910">
    <property type="entry name" value="ComF/GntX_DNA_util-trans"/>
</dbReference>
<dbReference type="InterPro" id="IPR029057">
    <property type="entry name" value="PRTase-like"/>
</dbReference>
<dbReference type="Gene3D" id="3.40.50.2020">
    <property type="match status" value="1"/>
</dbReference>
<keyword evidence="3" id="KW-1185">Reference proteome</keyword>
<sequence length="210" mass="22122">MKLQSIAQGFIELILPIECGGCGEAGSRLCRKCRQVWEAPPQRVSTRIQQHIPVYSLGAYGGARAKTILSMKERGRLDLTQHVGAVLRAAIVNMQFHGHVPEAIALVPAPTTRRNERLRGGDPVHLACEASGIPSAQILRTSAAARDSADLSAAERKMNISGSIELLGMIDGPIVLVDDVITTGATLAASVAVLQSAGMNVVAALGFSHA</sequence>